<organism evidence="1 2">
    <name type="scientific">Candidatus Wolfebacteria bacterium RIFCSPLOWO2_01_FULL_45_19</name>
    <dbReference type="NCBI Taxonomy" id="1802557"/>
    <lineage>
        <taxon>Bacteria</taxon>
        <taxon>Candidatus Wolfeibacteriota</taxon>
    </lineage>
</organism>
<dbReference type="Gene3D" id="3.40.50.300">
    <property type="entry name" value="P-loop containing nucleotide triphosphate hydrolases"/>
    <property type="match status" value="1"/>
</dbReference>
<dbReference type="Pfam" id="PF13177">
    <property type="entry name" value="DNA_pol3_delta2"/>
    <property type="match status" value="1"/>
</dbReference>
<proteinExistence type="predicted"/>
<dbReference type="Proteomes" id="UP000178946">
    <property type="component" value="Unassembled WGS sequence"/>
</dbReference>
<accession>A0A1F8DSD9</accession>
<evidence type="ECO:0008006" key="3">
    <source>
        <dbReference type="Google" id="ProtNLM"/>
    </source>
</evidence>
<protein>
    <recommendedName>
        <fullName evidence="3">DNA polymerase III delta N-terminal domain-containing protein</fullName>
    </recommendedName>
</protein>
<dbReference type="STRING" id="1802557.A3A20_01195"/>
<evidence type="ECO:0000313" key="1">
    <source>
        <dbReference type="EMBL" id="OGM91547.1"/>
    </source>
</evidence>
<name>A0A1F8DSD9_9BACT</name>
<dbReference type="AlphaFoldDB" id="A0A1F8DSD9"/>
<dbReference type="InterPro" id="IPR027417">
    <property type="entry name" value="P-loop_NTPase"/>
</dbReference>
<gene>
    <name evidence="1" type="ORF">A3A20_01195</name>
</gene>
<sequence>MKRDKLEYFKKLLENGKLGHTYLFWGEAGAEKFAFAKKLISLWDAKFLETAILEADKGGTIGIDKTRFAKQFLFQKPLYAPRRAVIINEMENLTDEAQNSLLKLAEEPPGTSLLIGIAVNPENLFTTLSSRFLKFYFGKVPHADGYNDNAVAFLKNKPARGKIIEKVLEDEKENEFFEGLLIILRRDIMTNWRLIKFVNERIGLMRRYQTNKKLQLQAIKEFVDKHGR</sequence>
<dbReference type="PANTHER" id="PTHR11669">
    <property type="entry name" value="REPLICATION FACTOR C / DNA POLYMERASE III GAMMA-TAU SUBUNIT"/>
    <property type="match status" value="1"/>
</dbReference>
<dbReference type="EMBL" id="MGIR01000001">
    <property type="protein sequence ID" value="OGM91547.1"/>
    <property type="molecule type" value="Genomic_DNA"/>
</dbReference>
<dbReference type="GO" id="GO:0006261">
    <property type="term" value="P:DNA-templated DNA replication"/>
    <property type="evidence" value="ECO:0007669"/>
    <property type="project" value="TreeGrafter"/>
</dbReference>
<dbReference type="SUPFAM" id="SSF52540">
    <property type="entry name" value="P-loop containing nucleoside triphosphate hydrolases"/>
    <property type="match status" value="1"/>
</dbReference>
<reference evidence="1 2" key="1">
    <citation type="journal article" date="2016" name="Nat. Commun.">
        <title>Thousands of microbial genomes shed light on interconnected biogeochemical processes in an aquifer system.</title>
        <authorList>
            <person name="Anantharaman K."/>
            <person name="Brown C.T."/>
            <person name="Hug L.A."/>
            <person name="Sharon I."/>
            <person name="Castelle C.J."/>
            <person name="Probst A.J."/>
            <person name="Thomas B.C."/>
            <person name="Singh A."/>
            <person name="Wilkins M.J."/>
            <person name="Karaoz U."/>
            <person name="Brodie E.L."/>
            <person name="Williams K.H."/>
            <person name="Hubbard S.S."/>
            <person name="Banfield J.F."/>
        </authorList>
    </citation>
    <scope>NUCLEOTIDE SEQUENCE [LARGE SCALE GENOMIC DNA]</scope>
</reference>
<dbReference type="PANTHER" id="PTHR11669:SF8">
    <property type="entry name" value="DNA POLYMERASE III SUBUNIT DELTA"/>
    <property type="match status" value="1"/>
</dbReference>
<comment type="caution">
    <text evidence="1">The sequence shown here is derived from an EMBL/GenBank/DDBJ whole genome shotgun (WGS) entry which is preliminary data.</text>
</comment>
<dbReference type="InterPro" id="IPR050238">
    <property type="entry name" value="DNA_Rep/Repair_Clamp_Loader"/>
</dbReference>
<evidence type="ECO:0000313" key="2">
    <source>
        <dbReference type="Proteomes" id="UP000178946"/>
    </source>
</evidence>